<dbReference type="Pfam" id="PF01152">
    <property type="entry name" value="Bac_globin"/>
    <property type="match status" value="1"/>
</dbReference>
<organism evidence="7 8">
    <name type="scientific">Tranquillimonas rosea</name>
    <dbReference type="NCBI Taxonomy" id="641238"/>
    <lineage>
        <taxon>Bacteria</taxon>
        <taxon>Pseudomonadati</taxon>
        <taxon>Pseudomonadota</taxon>
        <taxon>Alphaproteobacteria</taxon>
        <taxon>Rhodobacterales</taxon>
        <taxon>Roseobacteraceae</taxon>
        <taxon>Tranquillimonas</taxon>
    </lineage>
</organism>
<dbReference type="RefSeq" id="WP_092696365.1">
    <property type="nucleotide sequence ID" value="NZ_FOGU01000020.1"/>
</dbReference>
<evidence type="ECO:0000313" key="8">
    <source>
        <dbReference type="Proteomes" id="UP000198885"/>
    </source>
</evidence>
<protein>
    <submittedName>
        <fullName evidence="7">Hemoglobin</fullName>
    </submittedName>
</protein>
<keyword evidence="5 6" id="KW-0408">Iron</keyword>
<dbReference type="GO" id="GO:0020037">
    <property type="term" value="F:heme binding"/>
    <property type="evidence" value="ECO:0007669"/>
    <property type="project" value="InterPro"/>
</dbReference>
<evidence type="ECO:0000313" key="7">
    <source>
        <dbReference type="EMBL" id="SES42174.1"/>
    </source>
</evidence>
<feature type="binding site" description="distal binding residue" evidence="6">
    <location>
        <position position="61"/>
    </location>
    <ligand>
        <name>heme</name>
        <dbReference type="ChEBI" id="CHEBI:30413"/>
    </ligand>
    <ligandPart>
        <name>Fe</name>
        <dbReference type="ChEBI" id="CHEBI:18248"/>
    </ligandPart>
</feature>
<evidence type="ECO:0000256" key="1">
    <source>
        <dbReference type="ARBA" id="ARBA00001971"/>
    </source>
</evidence>
<keyword evidence="8" id="KW-1185">Reference proteome</keyword>
<evidence type="ECO:0000256" key="3">
    <source>
        <dbReference type="ARBA" id="ARBA00022617"/>
    </source>
</evidence>
<dbReference type="GO" id="GO:0046872">
    <property type="term" value="F:metal ion binding"/>
    <property type="evidence" value="ECO:0007669"/>
    <property type="project" value="UniProtKB-KW"/>
</dbReference>
<evidence type="ECO:0000256" key="4">
    <source>
        <dbReference type="ARBA" id="ARBA00022723"/>
    </source>
</evidence>
<dbReference type="InterPro" id="IPR019795">
    <property type="entry name" value="Globin_bac-like_CS"/>
</dbReference>
<evidence type="ECO:0000256" key="6">
    <source>
        <dbReference type="PIRSR" id="PIRSR601486-1"/>
    </source>
</evidence>
<dbReference type="Proteomes" id="UP000198885">
    <property type="component" value="Unassembled WGS sequence"/>
</dbReference>
<dbReference type="InterPro" id="IPR012292">
    <property type="entry name" value="Globin/Proto"/>
</dbReference>
<dbReference type="STRING" id="641238.SAMN04490244_12010"/>
<dbReference type="InterPro" id="IPR009050">
    <property type="entry name" value="Globin-like_sf"/>
</dbReference>
<dbReference type="EMBL" id="FOGU01000020">
    <property type="protein sequence ID" value="SES42174.1"/>
    <property type="molecule type" value="Genomic_DNA"/>
</dbReference>
<dbReference type="InterPro" id="IPR001486">
    <property type="entry name" value="Hemoglobin_trunc"/>
</dbReference>
<dbReference type="Gene3D" id="1.10.490.10">
    <property type="entry name" value="Globins"/>
    <property type="match status" value="1"/>
</dbReference>
<comment type="cofactor">
    <cofactor evidence="1">
        <name>heme</name>
        <dbReference type="ChEBI" id="CHEBI:30413"/>
    </cofactor>
</comment>
<sequence>MTTLTADQLSMVTLYERLGGAAGIRSLVDGIVEAHLRNPVIKARFLPYLDQPERVAEIKRHTCAFFSEGSGGPDVYRGRSMAEAHRGMEISDAEYTAATEDVLATLATRGHGETTRADVRDILEGLRPDIVGV</sequence>
<dbReference type="AlphaFoldDB" id="A0A1H9X7R7"/>
<accession>A0A1H9X7R7</accession>
<keyword evidence="3 6" id="KW-0349">Heme</keyword>
<dbReference type="GO" id="GO:0019825">
    <property type="term" value="F:oxygen binding"/>
    <property type="evidence" value="ECO:0007669"/>
    <property type="project" value="InterPro"/>
</dbReference>
<feature type="binding site" description="distal binding residue" evidence="6">
    <location>
        <position position="85"/>
    </location>
    <ligand>
        <name>heme</name>
        <dbReference type="ChEBI" id="CHEBI:30413"/>
    </ligand>
    <ligandPart>
        <name>Fe</name>
        <dbReference type="ChEBI" id="CHEBI:18248"/>
    </ligandPart>
</feature>
<proteinExistence type="predicted"/>
<dbReference type="GO" id="GO:0015671">
    <property type="term" value="P:oxygen transport"/>
    <property type="evidence" value="ECO:0007669"/>
    <property type="project" value="InterPro"/>
</dbReference>
<keyword evidence="2" id="KW-0813">Transport</keyword>
<evidence type="ECO:0000256" key="5">
    <source>
        <dbReference type="ARBA" id="ARBA00023004"/>
    </source>
</evidence>
<keyword evidence="4 6" id="KW-0479">Metal-binding</keyword>
<dbReference type="SUPFAM" id="SSF46458">
    <property type="entry name" value="Globin-like"/>
    <property type="match status" value="1"/>
</dbReference>
<dbReference type="PROSITE" id="PS01213">
    <property type="entry name" value="GLOBIN_FAM_2"/>
    <property type="match status" value="1"/>
</dbReference>
<gene>
    <name evidence="7" type="ORF">SAMN04490244_12010</name>
</gene>
<dbReference type="CDD" id="cd00454">
    <property type="entry name" value="TrHb1_N"/>
    <property type="match status" value="1"/>
</dbReference>
<name>A0A1H9X7R7_9RHOB</name>
<reference evidence="7 8" key="1">
    <citation type="submission" date="2016-10" db="EMBL/GenBank/DDBJ databases">
        <authorList>
            <person name="de Groot N.N."/>
        </authorList>
    </citation>
    <scope>NUCLEOTIDE SEQUENCE [LARGE SCALE GENOMIC DNA]</scope>
    <source>
        <strain evidence="7 8">DSM 23042</strain>
    </source>
</reference>
<evidence type="ECO:0000256" key="2">
    <source>
        <dbReference type="ARBA" id="ARBA00022448"/>
    </source>
</evidence>
<dbReference type="OrthoDB" id="9795814at2"/>